<gene>
    <name evidence="4" type="ORF">Xbud_00257</name>
</gene>
<dbReference type="Proteomes" id="UP000225833">
    <property type="component" value="Unassembled WGS sequence"/>
</dbReference>
<dbReference type="InterPro" id="IPR051478">
    <property type="entry name" value="Beta-lactamase-like_AB/R"/>
</dbReference>
<evidence type="ECO:0000313" key="5">
    <source>
        <dbReference type="Proteomes" id="UP000225833"/>
    </source>
</evidence>
<feature type="signal peptide" evidence="2">
    <location>
        <begin position="1"/>
        <end position="22"/>
    </location>
</feature>
<dbReference type="InterPro" id="IPR012338">
    <property type="entry name" value="Beta-lactam/transpept-like"/>
</dbReference>
<dbReference type="OrthoDB" id="119951at2"/>
<dbReference type="PANTHER" id="PTHR22935:SF95">
    <property type="entry name" value="BETA-LACTAMASE-LIKE 1-RELATED"/>
    <property type="match status" value="1"/>
</dbReference>
<dbReference type="Pfam" id="PF00144">
    <property type="entry name" value="Beta-lactamase"/>
    <property type="match status" value="1"/>
</dbReference>
<dbReference type="SUPFAM" id="SSF56601">
    <property type="entry name" value="beta-lactamase/transpeptidase-like"/>
    <property type="match status" value="1"/>
</dbReference>
<organism evidence="4 5">
    <name type="scientific">Xenorhabdus budapestensis</name>
    <dbReference type="NCBI Taxonomy" id="290110"/>
    <lineage>
        <taxon>Bacteria</taxon>
        <taxon>Pseudomonadati</taxon>
        <taxon>Pseudomonadota</taxon>
        <taxon>Gammaproteobacteria</taxon>
        <taxon>Enterobacterales</taxon>
        <taxon>Morganellaceae</taxon>
        <taxon>Xenorhabdus</taxon>
    </lineage>
</organism>
<name>A0A2D0J597_XENBU</name>
<accession>A0A2D0J597</accession>
<feature type="chain" id="PRO_5013175068" description="Beta-lactamase-related domain-containing protein" evidence="2">
    <location>
        <begin position="23"/>
        <end position="416"/>
    </location>
</feature>
<dbReference type="InterPro" id="IPR001466">
    <property type="entry name" value="Beta-lactam-related"/>
</dbReference>
<dbReference type="Gene3D" id="3.40.710.10">
    <property type="entry name" value="DD-peptidase/beta-lactamase superfamily"/>
    <property type="match status" value="1"/>
</dbReference>
<comment type="similarity">
    <text evidence="1">Belongs to the beta-lactamase family.</text>
</comment>
<protein>
    <recommendedName>
        <fullName evidence="3">Beta-lactamase-related domain-containing protein</fullName>
    </recommendedName>
</protein>
<dbReference type="EMBL" id="NIBS01000001">
    <property type="protein sequence ID" value="PHM29720.1"/>
    <property type="molecule type" value="Genomic_DNA"/>
</dbReference>
<proteinExistence type="inferred from homology"/>
<dbReference type="NCBIfam" id="NF007943">
    <property type="entry name" value="PRK10662.1"/>
    <property type="match status" value="1"/>
</dbReference>
<evidence type="ECO:0000259" key="3">
    <source>
        <dbReference type="Pfam" id="PF00144"/>
    </source>
</evidence>
<dbReference type="PROSITE" id="PS51257">
    <property type="entry name" value="PROKAR_LIPOPROTEIN"/>
    <property type="match status" value="1"/>
</dbReference>
<feature type="domain" description="Beta-lactamase-related" evidence="3">
    <location>
        <begin position="69"/>
        <end position="385"/>
    </location>
</feature>
<dbReference type="AlphaFoldDB" id="A0A2D0J597"/>
<dbReference type="RefSeq" id="WP_099134355.1">
    <property type="nucleotide sequence ID" value="NZ_CAWNNJ010000001.1"/>
</dbReference>
<comment type="caution">
    <text evidence="4">The sequence shown here is derived from an EMBL/GenBank/DDBJ whole genome shotgun (WGS) entry which is preliminary data.</text>
</comment>
<evidence type="ECO:0000313" key="4">
    <source>
        <dbReference type="EMBL" id="PHM29720.1"/>
    </source>
</evidence>
<evidence type="ECO:0000256" key="2">
    <source>
        <dbReference type="SAM" id="SignalP"/>
    </source>
</evidence>
<dbReference type="PANTHER" id="PTHR22935">
    <property type="entry name" value="PENICILLIN-BINDING PROTEIN"/>
    <property type="match status" value="1"/>
</dbReference>
<keyword evidence="2" id="KW-0732">Signal</keyword>
<reference evidence="4 5" key="1">
    <citation type="journal article" date="2017" name="Nat. Microbiol.">
        <title>Natural product diversity associated with the nematode symbionts Photorhabdus and Xenorhabdus.</title>
        <authorList>
            <person name="Tobias N.J."/>
            <person name="Wolff H."/>
            <person name="Djahanschiri B."/>
            <person name="Grundmann F."/>
            <person name="Kronenwerth M."/>
            <person name="Shi Y.M."/>
            <person name="Simonyi S."/>
            <person name="Grun P."/>
            <person name="Shapiro-Ilan D."/>
            <person name="Pidot S.J."/>
            <person name="Stinear T.P."/>
            <person name="Ebersberger I."/>
            <person name="Bode H.B."/>
        </authorList>
    </citation>
    <scope>NUCLEOTIDE SEQUENCE [LARGE SCALE GENOMIC DNA]</scope>
    <source>
        <strain evidence="4 5">DSM 16342</strain>
    </source>
</reference>
<evidence type="ECO:0000256" key="1">
    <source>
        <dbReference type="ARBA" id="ARBA00038473"/>
    </source>
</evidence>
<sequence>MNKRLYKLCIVSALSLALSACATSGHSHQSKTQRSSIQPTRWEVFDGNASSRKLTSALVEQYAQSIFNEGNPLGMAMVVIDNNQVMHRSFGETYPGSGIKPSQNSLIRIASITKLMTSEVMIKLAEKKRIRITDPLQKYSYYGVHVPHFSANQPIRLYHLASHTSGLPREQPGGKWGRPVFIWPTQSNRWTWLKSAEINAVPGTTASYSNLAYDLLADALSKATGEPYPRLLREEITHPYKMKDTTLTPTQTQCARLMEGIKSSPCISTISAAGSGGVYSTPADMQRWMQQFLSSHNQLRKQTASREQGIYFKRADLISIKGMDVAGQADGIGLGWVYINSKKDIPGIYQKTGGGGGFNTYMAMIPEQNIGVFVVMTRKEHSKFHRVTKGVNELVTALAQNHNQNSDAKLLELVKK</sequence>